<sequence length="651" mass="72274">MNKISLPLFVLSLALLSMLSLTFAQYPNREDVVWAKMVPAGTITLDGNLNESAWANATTINVVYGQPGPLPTSAWRPEFQEEVYYDQTNATVKFLVTTDNKLYIAFYMPDSSVGGIGDWARWDGILMSVKDKASNQRPAPASEYFYTWWYCCMNDSTFQVVPGMPPRFIGRWGTWGDTTRTQEQRDAWDAAYQVLGGISCRDTLAGGALENDQAWVVEMKIDLSVMGYNVTNPNGDVVALNFSIWDGDWIWAGDPFKIASSRTWFQAPWGNANAINVIRIYGRPDVTINTTNLPVIAPDGVIPNGSNFAEPTIDGNLNDPVWGGGFNFDIAFDDSVLRASYPTVGPLSSGQFQPELGGNPRPPVVDPVSAKIRMFFRDQYLYLAADVNDQVIQGTSEFDRMDGVRFIFGDRDNMNDDNFMTFRQLRVNFDPTGQGVASEYLAELVDSGFATYGVHLKGASTVNNNTDVDEGYQVEIKVDLSKFGYPTNLGDKLLFGGVMVMDGDSFDDSLANYGTRTWWFRESDWGPATAWMVLDPNTPVGVEPISNAIVPNSLELYGNYPNPFNPNTKIRYSVPSSGNVTLSFFNSLGEEIYLRNFDVNTAGIYEYEFSAGSSGNASTLASGIYFYRIEFKSSLDKNLISSRIGKMILMK</sequence>
<dbReference type="KEGG" id="ial:IALB_1178"/>
<protein>
    <recommendedName>
        <fullName evidence="4">Secretion system C-terminal sorting domain-containing protein</fullName>
    </recommendedName>
</protein>
<dbReference type="Proteomes" id="UP000007394">
    <property type="component" value="Chromosome"/>
</dbReference>
<dbReference type="AlphaFoldDB" id="I0AIT2"/>
<reference evidence="2 3" key="1">
    <citation type="journal article" date="2012" name="Front. Microbiol.">
        <title>Complete genome of Ignavibacterium album, a metabolically versatile, flagellated, facultative anaerobe from the phylum Chlorobi.</title>
        <authorList>
            <person name="Liu Z."/>
            <person name="Frigaard N.-U."/>
            <person name="Vogl K."/>
            <person name="Iino T."/>
            <person name="Ohkuma M."/>
            <person name="Overmann J."/>
            <person name="Bryant D.A."/>
        </authorList>
    </citation>
    <scope>NUCLEOTIDE SEQUENCE [LARGE SCALE GENOMIC DNA]</scope>
    <source>
        <strain evidence="3">DSM 19864 / JCM 16511 / NBRC 101810 / Mat9-16</strain>
    </source>
</reference>
<feature type="chain" id="PRO_5003624452" description="Secretion system C-terminal sorting domain-containing protein" evidence="1">
    <location>
        <begin position="25"/>
        <end position="651"/>
    </location>
</feature>
<keyword evidence="1" id="KW-0732">Signal</keyword>
<dbReference type="eggNOG" id="COG4447">
    <property type="taxonomic scope" value="Bacteria"/>
</dbReference>
<gene>
    <name evidence="2" type="ordered locus">IALB_1178</name>
</gene>
<dbReference type="SUPFAM" id="SSF49344">
    <property type="entry name" value="CBD9-like"/>
    <property type="match status" value="1"/>
</dbReference>
<evidence type="ECO:0000313" key="3">
    <source>
        <dbReference type="Proteomes" id="UP000007394"/>
    </source>
</evidence>
<evidence type="ECO:0000313" key="2">
    <source>
        <dbReference type="EMBL" id="AFH48889.1"/>
    </source>
</evidence>
<dbReference type="STRING" id="945713.IALB_1178"/>
<dbReference type="RefSeq" id="WP_014560044.1">
    <property type="nucleotide sequence ID" value="NC_017464.1"/>
</dbReference>
<dbReference type="InterPro" id="IPR026444">
    <property type="entry name" value="Secre_tail"/>
</dbReference>
<dbReference type="EMBL" id="CP003418">
    <property type="protein sequence ID" value="AFH48889.1"/>
    <property type="molecule type" value="Genomic_DNA"/>
</dbReference>
<organism evidence="2 3">
    <name type="scientific">Ignavibacterium album (strain DSM 19864 / JCM 16511 / NBRC 101810 / Mat9-16)</name>
    <dbReference type="NCBI Taxonomy" id="945713"/>
    <lineage>
        <taxon>Bacteria</taxon>
        <taxon>Pseudomonadati</taxon>
        <taxon>Ignavibacteriota</taxon>
        <taxon>Ignavibacteria</taxon>
        <taxon>Ignavibacteriales</taxon>
        <taxon>Ignavibacteriaceae</taxon>
        <taxon>Ignavibacterium</taxon>
    </lineage>
</organism>
<proteinExistence type="predicted"/>
<dbReference type="PATRIC" id="fig|945713.3.peg.1182"/>
<keyword evidence="3" id="KW-1185">Reference proteome</keyword>
<feature type="signal peptide" evidence="1">
    <location>
        <begin position="1"/>
        <end position="24"/>
    </location>
</feature>
<dbReference type="Gene3D" id="2.60.40.1190">
    <property type="match status" value="2"/>
</dbReference>
<dbReference type="HOGENOM" id="CLU_420798_0_0_10"/>
<name>I0AIT2_IGNAJ</name>
<dbReference type="OrthoDB" id="9786766at2"/>
<evidence type="ECO:0000256" key="1">
    <source>
        <dbReference type="SAM" id="SignalP"/>
    </source>
</evidence>
<dbReference type="NCBIfam" id="TIGR04183">
    <property type="entry name" value="Por_Secre_tail"/>
    <property type="match status" value="1"/>
</dbReference>
<evidence type="ECO:0008006" key="4">
    <source>
        <dbReference type="Google" id="ProtNLM"/>
    </source>
</evidence>
<accession>I0AIT2</accession>
<dbReference type="Gene3D" id="2.60.40.4070">
    <property type="match status" value="1"/>
</dbReference>